<dbReference type="Proteomes" id="UP000190625">
    <property type="component" value="Unassembled WGS sequence"/>
</dbReference>
<evidence type="ECO:0000259" key="5">
    <source>
        <dbReference type="Pfam" id="PF02350"/>
    </source>
</evidence>
<dbReference type="NCBIfam" id="TIGR00236">
    <property type="entry name" value="wecB"/>
    <property type="match status" value="1"/>
</dbReference>
<organism evidence="6 7">
    <name type="scientific">Selenihalanaerobacter shriftii</name>
    <dbReference type="NCBI Taxonomy" id="142842"/>
    <lineage>
        <taxon>Bacteria</taxon>
        <taxon>Bacillati</taxon>
        <taxon>Bacillota</taxon>
        <taxon>Clostridia</taxon>
        <taxon>Halanaerobiales</taxon>
        <taxon>Halobacteroidaceae</taxon>
        <taxon>Selenihalanaerobacter</taxon>
    </lineage>
</organism>
<dbReference type="PANTHER" id="PTHR43174">
    <property type="entry name" value="UDP-N-ACETYLGLUCOSAMINE 2-EPIMERASE"/>
    <property type="match status" value="1"/>
</dbReference>
<dbReference type="AlphaFoldDB" id="A0A1T4L0M2"/>
<dbReference type="CDD" id="cd03786">
    <property type="entry name" value="GTB_UDP-GlcNAc_2-Epimerase"/>
    <property type="match status" value="1"/>
</dbReference>
<dbReference type="SUPFAM" id="SSF53756">
    <property type="entry name" value="UDP-Glycosyltransferase/glycogen phosphorylase"/>
    <property type="match status" value="1"/>
</dbReference>
<reference evidence="7" key="1">
    <citation type="submission" date="2017-02" db="EMBL/GenBank/DDBJ databases">
        <authorList>
            <person name="Varghese N."/>
            <person name="Submissions S."/>
        </authorList>
    </citation>
    <scope>NUCLEOTIDE SEQUENCE [LARGE SCALE GENOMIC DNA]</scope>
    <source>
        <strain evidence="7">ATCC BAA-73</strain>
    </source>
</reference>
<feature type="domain" description="UDP-N-acetylglucosamine 2-epimerase" evidence="5">
    <location>
        <begin position="6"/>
        <end position="349"/>
    </location>
</feature>
<keyword evidence="7" id="KW-1185">Reference proteome</keyword>
<evidence type="ECO:0000256" key="1">
    <source>
        <dbReference type="ARBA" id="ARBA00023235"/>
    </source>
</evidence>
<evidence type="ECO:0000313" key="6">
    <source>
        <dbReference type="EMBL" id="SJZ48193.1"/>
    </source>
</evidence>
<keyword evidence="1 4" id="KW-0413">Isomerase</keyword>
<name>A0A1T4L0M2_9FIRM</name>
<proteinExistence type="inferred from homology"/>
<dbReference type="EC" id="5.1.3.14" evidence="3"/>
<comment type="similarity">
    <text evidence="2 4">Belongs to the UDP-N-acetylglucosamine 2-epimerase family.</text>
</comment>
<dbReference type="GO" id="GO:0008761">
    <property type="term" value="F:UDP-N-acetylglucosamine 2-epimerase activity"/>
    <property type="evidence" value="ECO:0007669"/>
    <property type="project" value="UniProtKB-EC"/>
</dbReference>
<sequence>MAPVIKELKKCQDIKPLVITTAQHRELLDQVLELFHLKPDYDLDIMQTEQSLNQITIRILQQLDPILEKENPDMLLVHGDTTTTFVTSLAGYYNQLPIGHIEAGLRTYDKYRPFPEEMNRHLTGVLSDLHFAPTGDAKDNLLKEGIPEERIFVTGNTVIDALLKIFKGNYKFTSKVLNNIDFKKRKQILITAHRRENLGQPLIKICQAVKMILEQLSDVEVIFPVHPNPKVQRIVNESLGEESRVYLINPLSYNEFVNLMGRVDIILTDSGGIQEEAPSLGKPVLVLREKTERPEAVNAGTVRLVGHNSEQIINESIKLLNDEDVYSQMAQIKNPYGDGKAAKYIKEILITYFR</sequence>
<protein>
    <recommendedName>
        <fullName evidence="3">UDP-N-acetylglucosamine 2-epimerase (non-hydrolyzing)</fullName>
        <ecNumber evidence="3">5.1.3.14</ecNumber>
    </recommendedName>
</protein>
<dbReference type="PANTHER" id="PTHR43174:SF2">
    <property type="entry name" value="UDP-N-ACETYLGLUCOSAMINE 2-EPIMERASE"/>
    <property type="match status" value="1"/>
</dbReference>
<dbReference type="STRING" id="142842.SAMN02745118_00975"/>
<dbReference type="InterPro" id="IPR029767">
    <property type="entry name" value="WecB-like"/>
</dbReference>
<dbReference type="Gene3D" id="3.40.50.2000">
    <property type="entry name" value="Glycogen Phosphorylase B"/>
    <property type="match status" value="2"/>
</dbReference>
<evidence type="ECO:0000256" key="4">
    <source>
        <dbReference type="RuleBase" id="RU003513"/>
    </source>
</evidence>
<dbReference type="EMBL" id="FUWM01000007">
    <property type="protein sequence ID" value="SJZ48193.1"/>
    <property type="molecule type" value="Genomic_DNA"/>
</dbReference>
<evidence type="ECO:0000256" key="2">
    <source>
        <dbReference type="ARBA" id="ARBA00038209"/>
    </source>
</evidence>
<evidence type="ECO:0000256" key="3">
    <source>
        <dbReference type="ARBA" id="ARBA00038858"/>
    </source>
</evidence>
<dbReference type="InterPro" id="IPR003331">
    <property type="entry name" value="UDP_GlcNAc_Epimerase_2_dom"/>
</dbReference>
<evidence type="ECO:0000313" key="7">
    <source>
        <dbReference type="Proteomes" id="UP000190625"/>
    </source>
</evidence>
<gene>
    <name evidence="6" type="ORF">SAMN02745118_00975</name>
</gene>
<accession>A0A1T4L0M2</accession>
<dbReference type="Pfam" id="PF02350">
    <property type="entry name" value="Epimerase_2"/>
    <property type="match status" value="1"/>
</dbReference>